<sequence length="106" mass="12544">MKEVTKGLAISTSVISAPARGGAMRLSREHLLELVTRLFIFKAERWKRRARFYERHRDYFPRLSSSRFVDRCRQLEETYRTLAQVMFLLPTQDQLVSVRALASRRI</sequence>
<name>A0A7S8FE45_9BACT</name>
<accession>A0A7S8FE45</accession>
<organism evidence="1 2">
    <name type="scientific">Candidatus Nitrospira kreftii</name>
    <dbReference type="NCBI Taxonomy" id="2652173"/>
    <lineage>
        <taxon>Bacteria</taxon>
        <taxon>Pseudomonadati</taxon>
        <taxon>Nitrospirota</taxon>
        <taxon>Nitrospiria</taxon>
        <taxon>Nitrospirales</taxon>
        <taxon>Nitrospiraceae</taxon>
        <taxon>Nitrospira</taxon>
    </lineage>
</organism>
<protein>
    <recommendedName>
        <fullName evidence="3">Transposase</fullName>
    </recommendedName>
</protein>
<dbReference type="EMBL" id="CP047423">
    <property type="protein sequence ID" value="QPD04220.1"/>
    <property type="molecule type" value="Genomic_DNA"/>
</dbReference>
<proteinExistence type="predicted"/>
<gene>
    <name evidence="1" type="ORF">Nkreftii_001994</name>
</gene>
<dbReference type="KEGG" id="nkf:Nkreftii_001994"/>
<reference evidence="1 2" key="1">
    <citation type="journal article" date="2020" name="ISME J.">
        <title>Enrichment and physiological characterization of a novel comammox Nitrospira indicates ammonium inhibition of complete nitrification.</title>
        <authorList>
            <person name="Sakoula D."/>
            <person name="Koch H."/>
            <person name="Frank J."/>
            <person name="Jetten M.S.M."/>
            <person name="van Kessel M.A.H.J."/>
            <person name="Lucker S."/>
        </authorList>
    </citation>
    <scope>NUCLEOTIDE SEQUENCE [LARGE SCALE GENOMIC DNA]</scope>
    <source>
        <strain evidence="1">Comreactor17</strain>
    </source>
</reference>
<evidence type="ECO:0008006" key="3">
    <source>
        <dbReference type="Google" id="ProtNLM"/>
    </source>
</evidence>
<dbReference type="AlphaFoldDB" id="A0A7S8FE45"/>
<evidence type="ECO:0000313" key="1">
    <source>
        <dbReference type="EMBL" id="QPD04220.1"/>
    </source>
</evidence>
<evidence type="ECO:0000313" key="2">
    <source>
        <dbReference type="Proteomes" id="UP000593737"/>
    </source>
</evidence>
<dbReference type="Proteomes" id="UP000593737">
    <property type="component" value="Chromosome"/>
</dbReference>